<comment type="caution">
    <text evidence="2">The sequence shown here is derived from an EMBL/GenBank/DDBJ whole genome shotgun (WGS) entry which is preliminary data.</text>
</comment>
<dbReference type="EMBL" id="PDOA01000016">
    <property type="protein sequence ID" value="PWC27304.1"/>
    <property type="molecule type" value="Genomic_DNA"/>
</dbReference>
<dbReference type="Pfam" id="PF00565">
    <property type="entry name" value="SNase"/>
    <property type="match status" value="1"/>
</dbReference>
<keyword evidence="3" id="KW-1185">Reference proteome</keyword>
<name>A0A2U1V090_9PROT</name>
<dbReference type="InterPro" id="IPR016071">
    <property type="entry name" value="Staphylococal_nuclease_OB-fold"/>
</dbReference>
<protein>
    <recommendedName>
        <fullName evidence="1">TNase-like domain-containing protein</fullName>
    </recommendedName>
</protein>
<reference evidence="3" key="1">
    <citation type="submission" date="2017-10" db="EMBL/GenBank/DDBJ databases">
        <authorList>
            <person name="Toshchakov S.V."/>
            <person name="Goeva M.A."/>
        </authorList>
    </citation>
    <scope>NUCLEOTIDE SEQUENCE [LARGE SCALE GENOMIC DNA]</scope>
    <source>
        <strain evidence="3">JR1/69-1-13</strain>
    </source>
</reference>
<dbReference type="SUPFAM" id="SSF50199">
    <property type="entry name" value="Staphylococcal nuclease"/>
    <property type="match status" value="1"/>
</dbReference>
<dbReference type="AlphaFoldDB" id="A0A2U1V090"/>
<proteinExistence type="predicted"/>
<dbReference type="OrthoDB" id="9805504at2"/>
<organism evidence="2 3">
    <name type="scientific">Teichococcus aestuarii</name>
    <dbReference type="NCBI Taxonomy" id="568898"/>
    <lineage>
        <taxon>Bacteria</taxon>
        <taxon>Pseudomonadati</taxon>
        <taxon>Pseudomonadota</taxon>
        <taxon>Alphaproteobacteria</taxon>
        <taxon>Acetobacterales</taxon>
        <taxon>Roseomonadaceae</taxon>
        <taxon>Roseomonas</taxon>
    </lineage>
</organism>
<evidence type="ECO:0000259" key="1">
    <source>
        <dbReference type="PROSITE" id="PS50830"/>
    </source>
</evidence>
<evidence type="ECO:0000313" key="3">
    <source>
        <dbReference type="Proteomes" id="UP000245048"/>
    </source>
</evidence>
<dbReference type="InterPro" id="IPR035437">
    <property type="entry name" value="SNase_OB-fold_sf"/>
</dbReference>
<feature type="domain" description="TNase-like" evidence="1">
    <location>
        <begin position="84"/>
        <end position="204"/>
    </location>
</feature>
<dbReference type="SMART" id="SM00318">
    <property type="entry name" value="SNc"/>
    <property type="match status" value="1"/>
</dbReference>
<dbReference type="Proteomes" id="UP000245048">
    <property type="component" value="Unassembled WGS sequence"/>
</dbReference>
<dbReference type="PROSITE" id="PS50830">
    <property type="entry name" value="TNASE_3"/>
    <property type="match status" value="1"/>
</dbReference>
<dbReference type="PANTHER" id="PTHR12302:SF26">
    <property type="entry name" value="BLR1266 PROTEIN"/>
    <property type="match status" value="1"/>
</dbReference>
<sequence length="221" mass="23886">MRHDHASAGCRPMSRQRRTAAPWVALAAAIAGLLGASQITEADWMRLGRALWRVVTTQEEEAPRRRAPRGEAELPTAPFSGQARVLDGDTLDIAGIRVRMQGIDALEGDQQCNRPGGRYACGRAARDQLAALIDGRDITCTPDGSSTYGRSVAVCTVSQGGREIDLNAAMVRSGYAFDCTRYSKGRYAEEEAAAKAEKAGAWAGRFTYPWSHRDRAGACGR</sequence>
<evidence type="ECO:0000313" key="2">
    <source>
        <dbReference type="EMBL" id="PWC27304.1"/>
    </source>
</evidence>
<dbReference type="Gene3D" id="2.40.50.90">
    <property type="match status" value="1"/>
</dbReference>
<gene>
    <name evidence="2" type="ORF">CR165_18680</name>
</gene>
<dbReference type="PANTHER" id="PTHR12302">
    <property type="entry name" value="EBNA2 BINDING PROTEIN P100"/>
    <property type="match status" value="1"/>
</dbReference>
<accession>A0A2U1V090</accession>